<accession>A0A094QXJ2</accession>
<dbReference type="InterPro" id="IPR049874">
    <property type="entry name" value="ROK_cs"/>
</dbReference>
<dbReference type="SUPFAM" id="SSF53067">
    <property type="entry name" value="Actin-like ATPase domain"/>
    <property type="match status" value="1"/>
</dbReference>
<dbReference type="CDD" id="cd24061">
    <property type="entry name" value="ASKHA_NBD_ROK_SgGLK-like"/>
    <property type="match status" value="1"/>
</dbReference>
<evidence type="ECO:0000256" key="6">
    <source>
        <dbReference type="ARBA" id="ARBA00022777"/>
    </source>
</evidence>
<keyword evidence="4" id="KW-0808">Transferase</keyword>
<dbReference type="EMBL" id="JNSK01000015">
    <property type="protein sequence ID" value="KGA19166.1"/>
    <property type="molecule type" value="Genomic_DNA"/>
</dbReference>
<dbReference type="GO" id="GO:0006096">
    <property type="term" value="P:glycolytic process"/>
    <property type="evidence" value="ECO:0007669"/>
    <property type="project" value="InterPro"/>
</dbReference>
<dbReference type="PROSITE" id="PS01125">
    <property type="entry name" value="ROK"/>
    <property type="match status" value="1"/>
</dbReference>
<evidence type="ECO:0000256" key="8">
    <source>
        <dbReference type="ARBA" id="ARBA00032386"/>
    </source>
</evidence>
<proteinExistence type="inferred from homology"/>
<gene>
    <name evidence="9" type="ORF">GM50_6195</name>
</gene>
<dbReference type="NCBIfam" id="TIGR00744">
    <property type="entry name" value="ROK_glcA_fam"/>
    <property type="match status" value="1"/>
</dbReference>
<dbReference type="AlphaFoldDB" id="A0A094QXJ2"/>
<name>A0A094QXJ2_9ZZZZ</name>
<dbReference type="InterPro" id="IPR004654">
    <property type="entry name" value="ROK_glcA"/>
</dbReference>
<dbReference type="PANTHER" id="PTHR18964:SF173">
    <property type="entry name" value="GLUCOKINASE"/>
    <property type="match status" value="1"/>
</dbReference>
<dbReference type="GO" id="GO:0005737">
    <property type="term" value="C:cytoplasm"/>
    <property type="evidence" value="ECO:0007669"/>
    <property type="project" value="InterPro"/>
</dbReference>
<protein>
    <recommendedName>
        <fullName evidence="3">Glucokinase</fullName>
        <ecNumber evidence="2">2.7.1.2</ecNumber>
    </recommendedName>
    <alternativeName>
        <fullName evidence="8">Glucose kinase</fullName>
    </alternativeName>
</protein>
<sequence length="314" mass="31930">MTYTIGIDVGGTKVLGGVVDASGNILLEARRETPHEGGAALTSAIADVARELMDAYSVESIGISAAGFVSSDRKTMLAAPNIAGWNGVDLDAELTALIGLPVVIENDANAAAWGEAAFGAGRGHDHLLIVTVGTGIGGGMVVNGNLYRGGYGTAAEIGHMRVVPEGHLCGCGARGCFEQYASGSALMRHAREAISATPELARNLLSLGDGTVYGLTGKHVTEAAHAGDAVALAAFNTTAHYLGAGIAALSVILDPTRIVIGGGVVDAGEILLEPTRQSLIRHMPFAGKHPYPDIVPAQLGNKAGLVGVANLARL</sequence>
<evidence type="ECO:0000256" key="7">
    <source>
        <dbReference type="ARBA" id="ARBA00022840"/>
    </source>
</evidence>
<comment type="similarity">
    <text evidence="1">Belongs to the ROK (NagC/XylR) family.</text>
</comment>
<evidence type="ECO:0000256" key="5">
    <source>
        <dbReference type="ARBA" id="ARBA00022741"/>
    </source>
</evidence>
<organism evidence="9">
    <name type="scientific">freshwater metagenome</name>
    <dbReference type="NCBI Taxonomy" id="449393"/>
    <lineage>
        <taxon>unclassified sequences</taxon>
        <taxon>metagenomes</taxon>
        <taxon>ecological metagenomes</taxon>
    </lineage>
</organism>
<dbReference type="InterPro" id="IPR043129">
    <property type="entry name" value="ATPase_NBD"/>
</dbReference>
<reference evidence="9" key="1">
    <citation type="submission" date="2014-05" db="EMBL/GenBank/DDBJ databases">
        <title>Key roles for freshwater Actinobacteria revealed by deep metagenomic sequencing.</title>
        <authorList>
            <person name="Ghai R."/>
            <person name="Mizuno C.M."/>
            <person name="Picazo A."/>
            <person name="Camacho A."/>
            <person name="Rodriguez-Valera F."/>
        </authorList>
    </citation>
    <scope>NUCLEOTIDE SEQUENCE</scope>
</reference>
<evidence type="ECO:0000256" key="1">
    <source>
        <dbReference type="ARBA" id="ARBA00006479"/>
    </source>
</evidence>
<evidence type="ECO:0000256" key="4">
    <source>
        <dbReference type="ARBA" id="ARBA00022679"/>
    </source>
</evidence>
<keyword evidence="5" id="KW-0547">Nucleotide-binding</keyword>
<keyword evidence="7" id="KW-0067">ATP-binding</keyword>
<evidence type="ECO:0000256" key="3">
    <source>
        <dbReference type="ARBA" id="ARBA00014701"/>
    </source>
</evidence>
<keyword evidence="6" id="KW-0418">Kinase</keyword>
<dbReference type="InterPro" id="IPR000600">
    <property type="entry name" value="ROK"/>
</dbReference>
<evidence type="ECO:0000313" key="9">
    <source>
        <dbReference type="EMBL" id="KGA19166.1"/>
    </source>
</evidence>
<dbReference type="EC" id="2.7.1.2" evidence="2"/>
<dbReference type="GO" id="GO:0004340">
    <property type="term" value="F:glucokinase activity"/>
    <property type="evidence" value="ECO:0007669"/>
    <property type="project" value="UniProtKB-EC"/>
</dbReference>
<dbReference type="Pfam" id="PF00480">
    <property type="entry name" value="ROK"/>
    <property type="match status" value="1"/>
</dbReference>
<comment type="caution">
    <text evidence="9">The sequence shown here is derived from an EMBL/GenBank/DDBJ whole genome shotgun (WGS) entry which is preliminary data.</text>
</comment>
<dbReference type="GO" id="GO:0005524">
    <property type="term" value="F:ATP binding"/>
    <property type="evidence" value="ECO:0007669"/>
    <property type="project" value="UniProtKB-KW"/>
</dbReference>
<evidence type="ECO:0000256" key="2">
    <source>
        <dbReference type="ARBA" id="ARBA00012323"/>
    </source>
</evidence>
<dbReference type="Gene3D" id="3.30.420.40">
    <property type="match status" value="2"/>
</dbReference>
<dbReference type="PANTHER" id="PTHR18964">
    <property type="entry name" value="ROK (REPRESSOR, ORF, KINASE) FAMILY"/>
    <property type="match status" value="1"/>
</dbReference>